<dbReference type="AlphaFoldDB" id="M7T286"/>
<evidence type="ECO:0000313" key="1">
    <source>
        <dbReference type="EMBL" id="EMR70637.1"/>
    </source>
</evidence>
<protein>
    <submittedName>
        <fullName evidence="1">Uncharacterized protein</fullName>
    </submittedName>
</protein>
<dbReference type="KEGG" id="ela:UCREL1_2326"/>
<sequence>MNWTVSELINLLEEEVERGISEAEDIAAAIKSDRQIVAQSLQSWKRECEMYLTMSTLVHRIEDRLTMDDPAHEAPAQDEELWEEQ</sequence>
<dbReference type="EMBL" id="KB705806">
    <property type="protein sequence ID" value="EMR70637.1"/>
    <property type="molecule type" value="Genomic_DNA"/>
</dbReference>
<name>M7T286_EUTLA</name>
<organism evidence="1 2">
    <name type="scientific">Eutypa lata (strain UCR-EL1)</name>
    <name type="common">Grapevine dieback disease fungus</name>
    <name type="synonym">Eutypa armeniacae</name>
    <dbReference type="NCBI Taxonomy" id="1287681"/>
    <lineage>
        <taxon>Eukaryota</taxon>
        <taxon>Fungi</taxon>
        <taxon>Dikarya</taxon>
        <taxon>Ascomycota</taxon>
        <taxon>Pezizomycotina</taxon>
        <taxon>Sordariomycetes</taxon>
        <taxon>Xylariomycetidae</taxon>
        <taxon>Xylariales</taxon>
        <taxon>Diatrypaceae</taxon>
        <taxon>Eutypa</taxon>
    </lineage>
</organism>
<proteinExistence type="predicted"/>
<reference evidence="2" key="1">
    <citation type="journal article" date="2013" name="Genome Announc.">
        <title>Draft genome sequence of the grapevine dieback fungus Eutypa lata UCR-EL1.</title>
        <authorList>
            <person name="Blanco-Ulate B."/>
            <person name="Rolshausen P.E."/>
            <person name="Cantu D."/>
        </authorList>
    </citation>
    <scope>NUCLEOTIDE SEQUENCE [LARGE SCALE GENOMIC DNA]</scope>
    <source>
        <strain evidence="2">UCR-EL1</strain>
    </source>
</reference>
<keyword evidence="2" id="KW-1185">Reference proteome</keyword>
<accession>M7T286</accession>
<dbReference type="Proteomes" id="UP000012174">
    <property type="component" value="Unassembled WGS sequence"/>
</dbReference>
<dbReference type="HOGENOM" id="CLU_2512641_0_0_1"/>
<evidence type="ECO:0000313" key="2">
    <source>
        <dbReference type="Proteomes" id="UP000012174"/>
    </source>
</evidence>
<gene>
    <name evidence="1" type="ORF">UCREL1_2326</name>
</gene>